<dbReference type="SUPFAM" id="SSF53098">
    <property type="entry name" value="Ribonuclease H-like"/>
    <property type="match status" value="1"/>
</dbReference>
<dbReference type="EMBL" id="JARYMX010000006">
    <property type="protein sequence ID" value="KAJ9545522.1"/>
    <property type="molecule type" value="Genomic_DNA"/>
</dbReference>
<dbReference type="CDD" id="cd06222">
    <property type="entry name" value="RNase_H_like"/>
    <property type="match status" value="1"/>
</dbReference>
<name>A0AA38W3U8_9ASTR</name>
<sequence length="427" mass="48536">MDPQRSDMCVRELLNAGSFSWNMDLIAQKFSSRDRDCIINLPPPSDSGPDRIVWHWSSNGIYTVKSCYRIIMKRLVENSHLFVEGDWNSIWNTKVPLKVRFFMWRACREVLPTRLNLQKKGIQISPLCPLCNNNLENVWHSFVGCPAVTPVWSESGLWEKVDQHAREVDSFADLIFRMLRENPRHIGDQFVMILWSIWQRRNDIIWKDGPRDPNTVIRRAFSVLSDWSQSRILSSLDRNVPPIPCSDKWHPPRHGFNKCNVDAATFSSNNRSGFGAIIRGSGGDFVMAKATPINFLPPVEECEARALLDAMVWVSTLGLSHVVFESDAKVVVDAIYEVERSISEFGDVIKEIRSLLQNHRNYSVHAISRQANGAAHLLARNSRFLSCPKVFLSAPHFLDTCINDVCHSCLSNETARTLTGVGDIEAC</sequence>
<evidence type="ECO:0000313" key="4">
    <source>
        <dbReference type="Proteomes" id="UP001172457"/>
    </source>
</evidence>
<proteinExistence type="predicted"/>
<feature type="domain" description="RNase H type-1" evidence="1">
    <location>
        <begin position="260"/>
        <end position="381"/>
    </location>
</feature>
<organism evidence="3 4">
    <name type="scientific">Centaurea solstitialis</name>
    <name type="common">yellow star-thistle</name>
    <dbReference type="NCBI Taxonomy" id="347529"/>
    <lineage>
        <taxon>Eukaryota</taxon>
        <taxon>Viridiplantae</taxon>
        <taxon>Streptophyta</taxon>
        <taxon>Embryophyta</taxon>
        <taxon>Tracheophyta</taxon>
        <taxon>Spermatophyta</taxon>
        <taxon>Magnoliopsida</taxon>
        <taxon>eudicotyledons</taxon>
        <taxon>Gunneridae</taxon>
        <taxon>Pentapetalae</taxon>
        <taxon>asterids</taxon>
        <taxon>campanulids</taxon>
        <taxon>Asterales</taxon>
        <taxon>Asteraceae</taxon>
        <taxon>Carduoideae</taxon>
        <taxon>Cardueae</taxon>
        <taxon>Centaureinae</taxon>
        <taxon>Centaurea</taxon>
    </lineage>
</organism>
<accession>A0AA38W3U8</accession>
<dbReference type="PANTHER" id="PTHR47074:SF48">
    <property type="entry name" value="POLYNUCLEOTIDYL TRANSFERASE, RIBONUCLEASE H-LIKE SUPERFAMILY PROTEIN"/>
    <property type="match status" value="1"/>
</dbReference>
<dbReference type="PANTHER" id="PTHR47074">
    <property type="entry name" value="BNAC02G40300D PROTEIN"/>
    <property type="match status" value="1"/>
</dbReference>
<evidence type="ECO:0000259" key="2">
    <source>
        <dbReference type="Pfam" id="PF13966"/>
    </source>
</evidence>
<evidence type="ECO:0000313" key="3">
    <source>
        <dbReference type="EMBL" id="KAJ9545522.1"/>
    </source>
</evidence>
<protein>
    <submittedName>
        <fullName evidence="3">Uncharacterized protein</fullName>
    </submittedName>
</protein>
<dbReference type="InterPro" id="IPR044730">
    <property type="entry name" value="RNase_H-like_dom_plant"/>
</dbReference>
<dbReference type="Proteomes" id="UP001172457">
    <property type="component" value="Chromosome 6"/>
</dbReference>
<comment type="caution">
    <text evidence="3">The sequence shown here is derived from an EMBL/GenBank/DDBJ whole genome shotgun (WGS) entry which is preliminary data.</text>
</comment>
<dbReference type="Gene3D" id="3.30.420.10">
    <property type="entry name" value="Ribonuclease H-like superfamily/Ribonuclease H"/>
    <property type="match status" value="1"/>
</dbReference>
<dbReference type="Pfam" id="PF13456">
    <property type="entry name" value="RVT_3"/>
    <property type="match status" value="1"/>
</dbReference>
<dbReference type="InterPro" id="IPR012337">
    <property type="entry name" value="RNaseH-like_sf"/>
</dbReference>
<reference evidence="3" key="1">
    <citation type="submission" date="2023-03" db="EMBL/GenBank/DDBJ databases">
        <title>Chromosome-scale reference genome and RAD-based genetic map of yellow starthistle (Centaurea solstitialis) reveal putative structural variation and QTLs associated with invader traits.</title>
        <authorList>
            <person name="Reatini B."/>
            <person name="Cang F.A."/>
            <person name="Jiang Q."/>
            <person name="Mckibben M.T.W."/>
            <person name="Barker M.S."/>
            <person name="Rieseberg L.H."/>
            <person name="Dlugosch K.M."/>
        </authorList>
    </citation>
    <scope>NUCLEOTIDE SEQUENCE</scope>
    <source>
        <strain evidence="3">CAN-66</strain>
        <tissue evidence="3">Leaf</tissue>
    </source>
</reference>
<feature type="domain" description="Reverse transcriptase zinc-binding" evidence="2">
    <location>
        <begin position="62"/>
        <end position="152"/>
    </location>
</feature>
<dbReference type="InterPro" id="IPR002156">
    <property type="entry name" value="RNaseH_domain"/>
</dbReference>
<evidence type="ECO:0000259" key="1">
    <source>
        <dbReference type="Pfam" id="PF13456"/>
    </source>
</evidence>
<dbReference type="GO" id="GO:0003676">
    <property type="term" value="F:nucleic acid binding"/>
    <property type="evidence" value="ECO:0007669"/>
    <property type="project" value="InterPro"/>
</dbReference>
<dbReference type="InterPro" id="IPR052929">
    <property type="entry name" value="RNase_H-like_EbsB-rel"/>
</dbReference>
<dbReference type="Pfam" id="PF13966">
    <property type="entry name" value="zf-RVT"/>
    <property type="match status" value="1"/>
</dbReference>
<dbReference type="GO" id="GO:0004523">
    <property type="term" value="F:RNA-DNA hybrid ribonuclease activity"/>
    <property type="evidence" value="ECO:0007669"/>
    <property type="project" value="InterPro"/>
</dbReference>
<gene>
    <name evidence="3" type="ORF">OSB04_025229</name>
</gene>
<dbReference type="AlphaFoldDB" id="A0AA38W3U8"/>
<keyword evidence="4" id="KW-1185">Reference proteome</keyword>
<dbReference type="InterPro" id="IPR026960">
    <property type="entry name" value="RVT-Znf"/>
</dbReference>
<dbReference type="InterPro" id="IPR036397">
    <property type="entry name" value="RNaseH_sf"/>
</dbReference>